<evidence type="ECO:0000313" key="12">
    <source>
        <dbReference type="Proteomes" id="UP000008311"/>
    </source>
</evidence>
<keyword evidence="2" id="KW-0813">Transport</keyword>
<dbReference type="PRINTS" id="PR01004">
    <property type="entry name" value="FLGFLIJ"/>
</dbReference>
<dbReference type="InParanoid" id="B9TB24"/>
<dbReference type="PIRSF" id="PIRSF019404">
    <property type="entry name" value="FliJ"/>
    <property type="match status" value="1"/>
</dbReference>
<keyword evidence="5" id="KW-1005">Bacterial flagellum biogenesis</keyword>
<feature type="coiled-coil region" evidence="9">
    <location>
        <begin position="13"/>
        <end position="95"/>
    </location>
</feature>
<keyword evidence="11" id="KW-0282">Flagellum</keyword>
<evidence type="ECO:0000256" key="1">
    <source>
        <dbReference type="ARBA" id="ARBA00004413"/>
    </source>
</evidence>
<dbReference type="EMBL" id="EQ976145">
    <property type="protein sequence ID" value="EEF26939.1"/>
    <property type="molecule type" value="Genomic_DNA"/>
</dbReference>
<name>B9TB24_RICCO</name>
<dbReference type="Gene3D" id="1.10.287.1700">
    <property type="match status" value="1"/>
</dbReference>
<proteinExistence type="predicted"/>
<keyword evidence="11" id="KW-0969">Cilium</keyword>
<dbReference type="GO" id="GO:0003774">
    <property type="term" value="F:cytoskeletal motor activity"/>
    <property type="evidence" value="ECO:0007669"/>
    <property type="project" value="InterPro"/>
</dbReference>
<dbReference type="Proteomes" id="UP000008311">
    <property type="component" value="Unassembled WGS sequence"/>
</dbReference>
<protein>
    <submittedName>
        <fullName evidence="11">Flagellar fliJ protein, putative</fullName>
    </submittedName>
</protein>
<evidence type="ECO:0000256" key="6">
    <source>
        <dbReference type="ARBA" id="ARBA00022927"/>
    </source>
</evidence>
<keyword evidence="12" id="KW-1185">Reference proteome</keyword>
<dbReference type="PANTHER" id="PTHR38786:SF1">
    <property type="entry name" value="FLAGELLAR FLIJ PROTEIN"/>
    <property type="match status" value="1"/>
</dbReference>
<evidence type="ECO:0000313" key="11">
    <source>
        <dbReference type="EMBL" id="EEF26939.1"/>
    </source>
</evidence>
<dbReference type="AlphaFoldDB" id="B9TB24"/>
<evidence type="ECO:0000256" key="9">
    <source>
        <dbReference type="SAM" id="Coils"/>
    </source>
</evidence>
<dbReference type="InterPro" id="IPR053716">
    <property type="entry name" value="Flag_assembly_chemotaxis_eff"/>
</dbReference>
<dbReference type="NCBIfam" id="TIGR02473">
    <property type="entry name" value="flagell_FliJ"/>
    <property type="match status" value="1"/>
</dbReference>
<evidence type="ECO:0000256" key="5">
    <source>
        <dbReference type="ARBA" id="ARBA00022795"/>
    </source>
</evidence>
<dbReference type="Pfam" id="PF02050">
    <property type="entry name" value="FliJ"/>
    <property type="match status" value="1"/>
</dbReference>
<evidence type="ECO:0000256" key="2">
    <source>
        <dbReference type="ARBA" id="ARBA00022448"/>
    </source>
</evidence>
<dbReference type="InterPro" id="IPR012823">
    <property type="entry name" value="Flagell_FliJ"/>
</dbReference>
<evidence type="ECO:0000256" key="10">
    <source>
        <dbReference type="SAM" id="MobiDB-lite"/>
    </source>
</evidence>
<keyword evidence="3" id="KW-1003">Cell membrane</keyword>
<keyword evidence="7" id="KW-0472">Membrane</keyword>
<evidence type="ECO:0000256" key="8">
    <source>
        <dbReference type="ARBA" id="ARBA00023225"/>
    </source>
</evidence>
<feature type="region of interest" description="Disordered" evidence="10">
    <location>
        <begin position="124"/>
        <end position="148"/>
    </location>
</feature>
<dbReference type="GO" id="GO:0006935">
    <property type="term" value="P:chemotaxis"/>
    <property type="evidence" value="ECO:0007669"/>
    <property type="project" value="UniProtKB-KW"/>
</dbReference>
<feature type="compositionally biased region" description="Basic and acidic residues" evidence="10">
    <location>
        <begin position="127"/>
        <end position="141"/>
    </location>
</feature>
<organism evidence="11 12">
    <name type="scientific">Ricinus communis</name>
    <name type="common">Castor bean</name>
    <dbReference type="NCBI Taxonomy" id="3988"/>
    <lineage>
        <taxon>Eukaryota</taxon>
        <taxon>Viridiplantae</taxon>
        <taxon>Streptophyta</taxon>
        <taxon>Embryophyta</taxon>
        <taxon>Tracheophyta</taxon>
        <taxon>Spermatophyta</taxon>
        <taxon>Magnoliopsida</taxon>
        <taxon>eudicotyledons</taxon>
        <taxon>Gunneridae</taxon>
        <taxon>Pentapetalae</taxon>
        <taxon>rosids</taxon>
        <taxon>fabids</taxon>
        <taxon>Malpighiales</taxon>
        <taxon>Euphorbiaceae</taxon>
        <taxon>Acalyphoideae</taxon>
        <taxon>Acalypheae</taxon>
        <taxon>Ricinus</taxon>
    </lineage>
</organism>
<keyword evidence="8" id="KW-1006">Bacterial flagellum protein export</keyword>
<accession>B9TB24</accession>
<keyword evidence="11" id="KW-0966">Cell projection</keyword>
<evidence type="ECO:0000256" key="4">
    <source>
        <dbReference type="ARBA" id="ARBA00022500"/>
    </source>
</evidence>
<evidence type="ECO:0000256" key="3">
    <source>
        <dbReference type="ARBA" id="ARBA00022475"/>
    </source>
</evidence>
<dbReference type="InterPro" id="IPR052570">
    <property type="entry name" value="FliJ"/>
</dbReference>
<keyword evidence="9" id="KW-0175">Coiled coil</keyword>
<dbReference type="InterPro" id="IPR018006">
    <property type="entry name" value="Flag_FliJ_proteobac"/>
</dbReference>
<keyword evidence="4" id="KW-0145">Chemotaxis</keyword>
<dbReference type="GO" id="GO:0015031">
    <property type="term" value="P:protein transport"/>
    <property type="evidence" value="ECO:0007669"/>
    <property type="project" value="UniProtKB-KW"/>
</dbReference>
<evidence type="ECO:0000256" key="7">
    <source>
        <dbReference type="ARBA" id="ARBA00023136"/>
    </source>
</evidence>
<dbReference type="PANTHER" id="PTHR38786">
    <property type="entry name" value="FLAGELLAR FLIJ PROTEIN"/>
    <property type="match status" value="1"/>
</dbReference>
<gene>
    <name evidence="11" type="ORF">RCOM_0007930</name>
</gene>
<keyword evidence="6" id="KW-0653">Protein transport</keyword>
<reference evidence="12" key="1">
    <citation type="journal article" date="2010" name="Nat. Biotechnol.">
        <title>Draft genome sequence of the oilseed species Ricinus communis.</title>
        <authorList>
            <person name="Chan A.P."/>
            <person name="Crabtree J."/>
            <person name="Zhao Q."/>
            <person name="Lorenzi H."/>
            <person name="Orvis J."/>
            <person name="Puiu D."/>
            <person name="Melake-Berhan A."/>
            <person name="Jones K.M."/>
            <person name="Redman J."/>
            <person name="Chen G."/>
            <person name="Cahoon E.B."/>
            <person name="Gedil M."/>
            <person name="Stanke M."/>
            <person name="Haas B.J."/>
            <person name="Wortman J.R."/>
            <person name="Fraser-Liggett C.M."/>
            <person name="Ravel J."/>
            <person name="Rabinowicz P.D."/>
        </authorList>
    </citation>
    <scope>NUCLEOTIDE SEQUENCE [LARGE SCALE GENOMIC DNA]</scope>
    <source>
        <strain evidence="12">cv. Hale</strain>
    </source>
</reference>
<dbReference type="GO" id="GO:0005886">
    <property type="term" value="C:plasma membrane"/>
    <property type="evidence" value="ECO:0007669"/>
    <property type="project" value="UniProtKB-SubCell"/>
</dbReference>
<comment type="subcellular location">
    <subcellularLocation>
        <location evidence="1">Cell membrane</location>
        <topology evidence="1">Peripheral membrane protein</topology>
        <orientation evidence="1">Cytoplasmic side</orientation>
    </subcellularLocation>
</comment>
<sequence length="148" mass="17342">MAKQSTQTLTLLIQLATDEVDAAMQELAQAMQLLEQAQQQRSMLEQYQQEYEQQWQLASQKGLKADLYRNFQGFFSQLELAVRSQNAQIEQCQANVLHKRQLLQEKQRKQKSFEVLMTRAETMQAKAEGKRDQKLMDEFASRAKRTRL</sequence>